<protein>
    <recommendedName>
        <fullName evidence="19">Receptor-like serine/threonine-protein kinase</fullName>
        <ecNumber evidence="19">2.7.11.1</ecNumber>
    </recommendedName>
</protein>
<dbReference type="InterPro" id="IPR000719">
    <property type="entry name" value="Prot_kinase_dom"/>
</dbReference>
<evidence type="ECO:0000256" key="19">
    <source>
        <dbReference type="PIRNR" id="PIRNR000641"/>
    </source>
</evidence>
<dbReference type="Pfam" id="PF08276">
    <property type="entry name" value="PAN_2"/>
    <property type="match status" value="1"/>
</dbReference>
<evidence type="ECO:0000256" key="5">
    <source>
        <dbReference type="ARBA" id="ARBA00022679"/>
    </source>
</evidence>
<keyword evidence="5 19" id="KW-0808">Transferase</keyword>
<dbReference type="Gene3D" id="2.90.10.10">
    <property type="entry name" value="Bulb-type lectin domain"/>
    <property type="match status" value="1"/>
</dbReference>
<keyword evidence="7" id="KW-0732">Signal</keyword>
<dbReference type="SUPFAM" id="SSF56112">
    <property type="entry name" value="Protein kinase-like (PK-like)"/>
    <property type="match status" value="1"/>
</dbReference>
<dbReference type="EC" id="2.7.11.1" evidence="19"/>
<evidence type="ECO:0000256" key="2">
    <source>
        <dbReference type="ARBA" id="ARBA00022527"/>
    </source>
</evidence>
<dbReference type="Gene3D" id="3.30.200.20">
    <property type="entry name" value="Phosphorylase Kinase, domain 1"/>
    <property type="match status" value="1"/>
</dbReference>
<dbReference type="PIRSF" id="PIRSF000641">
    <property type="entry name" value="SRK"/>
    <property type="match status" value="1"/>
</dbReference>
<dbReference type="CDD" id="cd00028">
    <property type="entry name" value="B_lectin"/>
    <property type="match status" value="1"/>
</dbReference>
<dbReference type="SMART" id="SM00108">
    <property type="entry name" value="B_lectin"/>
    <property type="match status" value="1"/>
</dbReference>
<reference evidence="24" key="1">
    <citation type="submission" date="2020-01" db="EMBL/GenBank/DDBJ databases">
        <title>Genome sequence of Kobresia littledalei, the first chromosome-level genome in the family Cyperaceae.</title>
        <authorList>
            <person name="Qu G."/>
        </authorList>
    </citation>
    <scope>NUCLEOTIDE SEQUENCE</scope>
    <source>
        <strain evidence="24">C.B.Clarke</strain>
        <tissue evidence="24">Leaf</tissue>
    </source>
</reference>
<dbReference type="SMART" id="SM00473">
    <property type="entry name" value="PAN_AP"/>
    <property type="match status" value="1"/>
</dbReference>
<keyword evidence="8 24" id="KW-0430">Lectin</keyword>
<dbReference type="EMBL" id="SWLB01000010">
    <property type="protein sequence ID" value="KAF3333330.1"/>
    <property type="molecule type" value="Genomic_DNA"/>
</dbReference>
<dbReference type="AlphaFoldDB" id="A0A833VMS7"/>
<keyword evidence="25" id="KW-1185">Reference proteome</keyword>
<evidence type="ECO:0000256" key="14">
    <source>
        <dbReference type="ARBA" id="ARBA00023157"/>
    </source>
</evidence>
<keyword evidence="16" id="KW-0325">Glycoprotein</keyword>
<sequence>MPAHSARCLSVTVRSIGARPHSFIKTGFSSCLERPLRRRGASGKEPRISRTASTLKAREISESHDGTTIVPVFLRQDPAGIKSSFSCGFFCTPPCDRFIFSVFILSSGSVSSGRSAGSATSSNGPRIIWAANPDKPVGSNSTLELTKDGNLMLKDTDGAVVWSSGTANMSVTSMNLTSSGNLVLVSQANKVVWQSFNYPTDMLLLGQSLKQGQRLTVTNASLATNLTQGQFYLTLTADGLYAYVVSDPPQLYFQKKINTTAVVTNPQYKNNYTTSATFTNGSLLIFVNFGNISVKSTEITLPLASTSQYMRLEPDGHLRLYEWDRSLWKPLGDVFDVFPDDCAYPTVCGAYGICYKGQCSCPSEKGNKSPGNDPFFQEIDNKQPNLGCERVVPISCDHTKDQQLLRLDNTTYFNSIDSWITNEESCKQACLKNCSCEAAVFNYIMNSTNGSCYMLSEIFSLIHSQPGMGYNSSTYIKVQVYHVSKSLWERIKTSFYHLFIVFLVILVWLAFLIGKRVKVKQEDEEYLLGVAGMPNRLSYSQLKKATNNFKKKLGEGGFGPVYKGQLGEAKIAVKCLQDVTRGKEEFLAEVVTIGSIHHINLVRLIGICSEKRHRLLVYEYMTKGSLDMWIFKSKRPYALDWRTRYKIIMDLAKGLSYLHDECRVKIAHLDIKPGNILLDDTFNAKISDFGLAKLIDRDQSHVMTKIRGTRGYLAPEWLTSQITEKADVYSFGVVVLEIMSGRKNIDPDQPEGSTNLINVLQDKIKEEKLMDIVDDQSEDLLSHETEVVEMIKLAIWCLQKESNRRPSMSQVVKVLECSMDLETSSEYESATTGTHVQVRGDIFSTSTDPQSAGHSQAATPAISLAPLSIGR</sequence>
<evidence type="ECO:0000256" key="4">
    <source>
        <dbReference type="ARBA" id="ARBA00022553"/>
    </source>
</evidence>
<dbReference type="InterPro" id="IPR008271">
    <property type="entry name" value="Ser/Thr_kinase_AS"/>
</dbReference>
<dbReference type="Pfam" id="PF00069">
    <property type="entry name" value="Pkinase"/>
    <property type="match status" value="1"/>
</dbReference>
<keyword evidence="15 24" id="KW-0675">Receptor</keyword>
<evidence type="ECO:0000256" key="1">
    <source>
        <dbReference type="ARBA" id="ARBA00004479"/>
    </source>
</evidence>
<dbReference type="GO" id="GO:0016020">
    <property type="term" value="C:membrane"/>
    <property type="evidence" value="ECO:0007669"/>
    <property type="project" value="UniProtKB-SubCell"/>
</dbReference>
<feature type="domain" description="Apple" evidence="23">
    <location>
        <begin position="396"/>
        <end position="479"/>
    </location>
</feature>
<evidence type="ECO:0000256" key="7">
    <source>
        <dbReference type="ARBA" id="ARBA00022729"/>
    </source>
</evidence>
<keyword evidence="10 19" id="KW-0418">Kinase</keyword>
<dbReference type="PROSITE" id="PS00108">
    <property type="entry name" value="PROTEIN_KINASE_ST"/>
    <property type="match status" value="1"/>
</dbReference>
<dbReference type="InterPro" id="IPR001480">
    <property type="entry name" value="Bulb-type_lectin_dom"/>
</dbReference>
<evidence type="ECO:0000259" key="22">
    <source>
        <dbReference type="PROSITE" id="PS50927"/>
    </source>
</evidence>
<keyword evidence="13 20" id="KW-0472">Membrane</keyword>
<comment type="catalytic activity">
    <reaction evidence="18 19">
        <text>L-seryl-[protein] + ATP = O-phospho-L-seryl-[protein] + ADP + H(+)</text>
        <dbReference type="Rhea" id="RHEA:17989"/>
        <dbReference type="Rhea" id="RHEA-COMP:9863"/>
        <dbReference type="Rhea" id="RHEA-COMP:11604"/>
        <dbReference type="ChEBI" id="CHEBI:15378"/>
        <dbReference type="ChEBI" id="CHEBI:29999"/>
        <dbReference type="ChEBI" id="CHEBI:30616"/>
        <dbReference type="ChEBI" id="CHEBI:83421"/>
        <dbReference type="ChEBI" id="CHEBI:456216"/>
        <dbReference type="EC" id="2.7.11.1"/>
    </reaction>
</comment>
<dbReference type="PANTHER" id="PTHR47976:SF110">
    <property type="entry name" value="RECEPTOR-LIKE SERINE_THREONINE-PROTEIN KINASE"/>
    <property type="match status" value="1"/>
</dbReference>
<comment type="subcellular location">
    <subcellularLocation>
        <location evidence="1">Membrane</location>
        <topology evidence="1">Single-pass type I membrane protein</topology>
    </subcellularLocation>
</comment>
<keyword evidence="2 19" id="KW-0723">Serine/threonine-protein kinase</keyword>
<evidence type="ECO:0000256" key="15">
    <source>
        <dbReference type="ARBA" id="ARBA00023170"/>
    </source>
</evidence>
<dbReference type="GO" id="GO:0004674">
    <property type="term" value="F:protein serine/threonine kinase activity"/>
    <property type="evidence" value="ECO:0007669"/>
    <property type="project" value="UniProtKB-KW"/>
</dbReference>
<keyword evidence="9 19" id="KW-0547">Nucleotide-binding</keyword>
<evidence type="ECO:0000256" key="18">
    <source>
        <dbReference type="ARBA" id="ARBA00048679"/>
    </source>
</evidence>
<dbReference type="SMART" id="SM00220">
    <property type="entry name" value="S_TKc"/>
    <property type="match status" value="1"/>
</dbReference>
<dbReference type="PROSITE" id="PS50948">
    <property type="entry name" value="PAN"/>
    <property type="match status" value="1"/>
</dbReference>
<evidence type="ECO:0000256" key="17">
    <source>
        <dbReference type="ARBA" id="ARBA00047899"/>
    </source>
</evidence>
<dbReference type="InterPro" id="IPR024171">
    <property type="entry name" value="SRK-like_kinase"/>
</dbReference>
<feature type="domain" description="Protein kinase" evidence="21">
    <location>
        <begin position="547"/>
        <end position="821"/>
    </location>
</feature>
<evidence type="ECO:0000313" key="25">
    <source>
        <dbReference type="Proteomes" id="UP000623129"/>
    </source>
</evidence>
<evidence type="ECO:0000256" key="20">
    <source>
        <dbReference type="SAM" id="Phobius"/>
    </source>
</evidence>
<dbReference type="Gene3D" id="1.10.510.10">
    <property type="entry name" value="Transferase(Phosphotransferase) domain 1"/>
    <property type="match status" value="1"/>
</dbReference>
<dbReference type="InterPro" id="IPR036426">
    <property type="entry name" value="Bulb-type_lectin_dom_sf"/>
</dbReference>
<dbReference type="PROSITE" id="PS50927">
    <property type="entry name" value="BULB_LECTIN"/>
    <property type="match status" value="1"/>
</dbReference>
<comment type="caution">
    <text evidence="24">The sequence shown here is derived from an EMBL/GenBank/DDBJ whole genome shotgun (WGS) entry which is preliminary data.</text>
</comment>
<keyword evidence="12 20" id="KW-1133">Transmembrane helix</keyword>
<proteinExistence type="inferred from homology"/>
<dbReference type="FunFam" id="3.30.200.20:FF:000178">
    <property type="entry name" value="serine/threonine-protein kinase PBS1-like"/>
    <property type="match status" value="1"/>
</dbReference>
<evidence type="ECO:0000256" key="8">
    <source>
        <dbReference type="ARBA" id="ARBA00022734"/>
    </source>
</evidence>
<dbReference type="PROSITE" id="PS50011">
    <property type="entry name" value="PROTEIN_KINASE_DOM"/>
    <property type="match status" value="1"/>
</dbReference>
<evidence type="ECO:0000256" key="13">
    <source>
        <dbReference type="ARBA" id="ARBA00023136"/>
    </source>
</evidence>
<dbReference type="Proteomes" id="UP000623129">
    <property type="component" value="Unassembled WGS sequence"/>
</dbReference>
<accession>A0A833VMS7</accession>
<dbReference type="CDD" id="cd01098">
    <property type="entry name" value="PAN_AP_plant"/>
    <property type="match status" value="1"/>
</dbReference>
<evidence type="ECO:0000256" key="10">
    <source>
        <dbReference type="ARBA" id="ARBA00022777"/>
    </source>
</evidence>
<comment type="similarity">
    <text evidence="19">Belongs to the protein kinase superfamily. Ser/Thr protein kinase family.</text>
</comment>
<comment type="catalytic activity">
    <reaction evidence="17 19">
        <text>L-threonyl-[protein] + ATP = O-phospho-L-threonyl-[protein] + ADP + H(+)</text>
        <dbReference type="Rhea" id="RHEA:46608"/>
        <dbReference type="Rhea" id="RHEA-COMP:11060"/>
        <dbReference type="Rhea" id="RHEA-COMP:11605"/>
        <dbReference type="ChEBI" id="CHEBI:15378"/>
        <dbReference type="ChEBI" id="CHEBI:30013"/>
        <dbReference type="ChEBI" id="CHEBI:30616"/>
        <dbReference type="ChEBI" id="CHEBI:61977"/>
        <dbReference type="ChEBI" id="CHEBI:456216"/>
        <dbReference type="EC" id="2.7.11.1"/>
    </reaction>
</comment>
<dbReference type="OrthoDB" id="4062651at2759"/>
<name>A0A833VMS7_9POAL</name>
<keyword evidence="14" id="KW-1015">Disulfide bond</keyword>
<gene>
    <name evidence="24" type="ORF">FCM35_KLT01021</name>
</gene>
<dbReference type="GO" id="GO:0030246">
    <property type="term" value="F:carbohydrate binding"/>
    <property type="evidence" value="ECO:0007669"/>
    <property type="project" value="UniProtKB-KW"/>
</dbReference>
<keyword evidence="11 19" id="KW-0067">ATP-binding</keyword>
<evidence type="ECO:0000256" key="11">
    <source>
        <dbReference type="ARBA" id="ARBA00022840"/>
    </source>
</evidence>
<dbReference type="GO" id="GO:0005524">
    <property type="term" value="F:ATP binding"/>
    <property type="evidence" value="ECO:0007669"/>
    <property type="project" value="UniProtKB-KW"/>
</dbReference>
<organism evidence="24 25">
    <name type="scientific">Carex littledalei</name>
    <dbReference type="NCBI Taxonomy" id="544730"/>
    <lineage>
        <taxon>Eukaryota</taxon>
        <taxon>Viridiplantae</taxon>
        <taxon>Streptophyta</taxon>
        <taxon>Embryophyta</taxon>
        <taxon>Tracheophyta</taxon>
        <taxon>Spermatophyta</taxon>
        <taxon>Magnoliopsida</taxon>
        <taxon>Liliopsida</taxon>
        <taxon>Poales</taxon>
        <taxon>Cyperaceae</taxon>
        <taxon>Cyperoideae</taxon>
        <taxon>Cariceae</taxon>
        <taxon>Carex</taxon>
        <taxon>Carex subgen. Euthyceras</taxon>
    </lineage>
</organism>
<evidence type="ECO:0000313" key="24">
    <source>
        <dbReference type="EMBL" id="KAF3333330.1"/>
    </source>
</evidence>
<feature type="transmembrane region" description="Helical" evidence="20">
    <location>
        <begin position="495"/>
        <end position="513"/>
    </location>
</feature>
<dbReference type="InterPro" id="IPR003609">
    <property type="entry name" value="Pan_app"/>
</dbReference>
<feature type="domain" description="Bulb-type lectin" evidence="22">
    <location>
        <begin position="76"/>
        <end position="197"/>
    </location>
</feature>
<evidence type="ECO:0000259" key="21">
    <source>
        <dbReference type="PROSITE" id="PS50011"/>
    </source>
</evidence>
<dbReference type="CDD" id="cd14066">
    <property type="entry name" value="STKc_IRAK"/>
    <property type="match status" value="1"/>
</dbReference>
<evidence type="ECO:0000256" key="12">
    <source>
        <dbReference type="ARBA" id="ARBA00022989"/>
    </source>
</evidence>
<keyword evidence="4" id="KW-0597">Phosphoprotein</keyword>
<keyword evidence="3" id="KW-0245">EGF-like domain</keyword>
<evidence type="ECO:0000259" key="23">
    <source>
        <dbReference type="PROSITE" id="PS50948"/>
    </source>
</evidence>
<evidence type="ECO:0000256" key="6">
    <source>
        <dbReference type="ARBA" id="ARBA00022692"/>
    </source>
</evidence>
<evidence type="ECO:0000256" key="9">
    <source>
        <dbReference type="ARBA" id="ARBA00022741"/>
    </source>
</evidence>
<dbReference type="PANTHER" id="PTHR47976">
    <property type="entry name" value="G-TYPE LECTIN S-RECEPTOR-LIKE SERINE/THREONINE-PROTEIN KINASE SD2-5"/>
    <property type="match status" value="1"/>
</dbReference>
<dbReference type="FunFam" id="1.10.510.10:FF:000248">
    <property type="entry name" value="S-receptor-like kinase 5"/>
    <property type="match status" value="1"/>
</dbReference>
<keyword evidence="6 20" id="KW-0812">Transmembrane</keyword>
<dbReference type="Pfam" id="PF01453">
    <property type="entry name" value="B_lectin"/>
    <property type="match status" value="1"/>
</dbReference>
<dbReference type="SUPFAM" id="SSF51110">
    <property type="entry name" value="alpha-D-mannose-specific plant lectins"/>
    <property type="match status" value="1"/>
</dbReference>
<dbReference type="InterPro" id="IPR051343">
    <property type="entry name" value="G-type_lectin_kinases/EP1-like"/>
</dbReference>
<evidence type="ECO:0000256" key="16">
    <source>
        <dbReference type="ARBA" id="ARBA00023180"/>
    </source>
</evidence>
<dbReference type="InterPro" id="IPR011009">
    <property type="entry name" value="Kinase-like_dom_sf"/>
</dbReference>
<evidence type="ECO:0000256" key="3">
    <source>
        <dbReference type="ARBA" id="ARBA00022536"/>
    </source>
</evidence>
<dbReference type="GO" id="GO:0051707">
    <property type="term" value="P:response to other organism"/>
    <property type="evidence" value="ECO:0007669"/>
    <property type="project" value="UniProtKB-ARBA"/>
</dbReference>